<proteinExistence type="predicted"/>
<dbReference type="RefSeq" id="WP_213020681.1">
    <property type="nucleotide sequence ID" value="NZ_BORJ01000007.1"/>
</dbReference>
<dbReference type="EMBL" id="BORJ01000007">
    <property type="protein sequence ID" value="GIN96892.1"/>
    <property type="molecule type" value="Genomic_DNA"/>
</dbReference>
<evidence type="ECO:0000313" key="2">
    <source>
        <dbReference type="Proteomes" id="UP000680670"/>
    </source>
</evidence>
<organism evidence="1 2">
    <name type="scientific">Siminovitchia terrae</name>
    <name type="common">Bacillus terrae</name>
    <dbReference type="NCBI Taxonomy" id="1914933"/>
    <lineage>
        <taxon>Bacteria</taxon>
        <taxon>Bacillati</taxon>
        <taxon>Bacillota</taxon>
        <taxon>Bacilli</taxon>
        <taxon>Bacillales</taxon>
        <taxon>Bacillaceae</taxon>
        <taxon>Siminovitchia</taxon>
    </lineage>
</organism>
<dbReference type="Gene3D" id="3.40.109.10">
    <property type="entry name" value="NADH Oxidase"/>
    <property type="match status" value="1"/>
</dbReference>
<dbReference type="InterPro" id="IPR000415">
    <property type="entry name" value="Nitroreductase-like"/>
</dbReference>
<protein>
    <submittedName>
        <fullName evidence="1">Uncharacterized protein</fullName>
    </submittedName>
</protein>
<name>A0ABQ4L006_SIMTE</name>
<sequence>MISLAKKSIGHLQHYNPLIDNEVKETWKILEAWILMPFGGIESKPNEKEFIPGDERIKIFS</sequence>
<keyword evidence="2" id="KW-1185">Reference proteome</keyword>
<comment type="caution">
    <text evidence="1">The sequence shown here is derived from an EMBL/GenBank/DDBJ whole genome shotgun (WGS) entry which is preliminary data.</text>
</comment>
<reference evidence="1 2" key="1">
    <citation type="submission" date="2021-03" db="EMBL/GenBank/DDBJ databases">
        <title>Antimicrobial resistance genes in bacteria isolated from Japanese honey, and their potential for conferring macrolide and lincosamide resistance in the American foulbrood pathogen Paenibacillus larvae.</title>
        <authorList>
            <person name="Okamoto M."/>
            <person name="Kumagai M."/>
            <person name="Kanamori H."/>
            <person name="Takamatsu D."/>
        </authorList>
    </citation>
    <scope>NUCLEOTIDE SEQUENCE [LARGE SCALE GENOMIC DNA]</scope>
    <source>
        <strain evidence="1 2">J6TS1</strain>
    </source>
</reference>
<accession>A0ABQ4L006</accession>
<dbReference type="Proteomes" id="UP000680670">
    <property type="component" value="Unassembled WGS sequence"/>
</dbReference>
<evidence type="ECO:0000313" key="1">
    <source>
        <dbReference type="EMBL" id="GIN96892.1"/>
    </source>
</evidence>
<gene>
    <name evidence="1" type="ORF">J6TS1_27620</name>
</gene>
<dbReference type="SUPFAM" id="SSF55469">
    <property type="entry name" value="FMN-dependent nitroreductase-like"/>
    <property type="match status" value="1"/>
</dbReference>